<proteinExistence type="predicted"/>
<organism evidence="2 3">
    <name type="scientific">Mangrovactinospora gilvigrisea</name>
    <dbReference type="NCBI Taxonomy" id="1428644"/>
    <lineage>
        <taxon>Bacteria</taxon>
        <taxon>Bacillati</taxon>
        <taxon>Actinomycetota</taxon>
        <taxon>Actinomycetes</taxon>
        <taxon>Kitasatosporales</taxon>
        <taxon>Streptomycetaceae</taxon>
        <taxon>Mangrovactinospora</taxon>
    </lineage>
</organism>
<reference evidence="2 3" key="1">
    <citation type="submission" date="2016-10" db="EMBL/GenBank/DDBJ databases">
        <title>Genome sequence of Streptomyces gilvigriseus MUSC 26.</title>
        <authorList>
            <person name="Lee L.-H."/>
            <person name="Ser H.-L."/>
        </authorList>
    </citation>
    <scope>NUCLEOTIDE SEQUENCE [LARGE SCALE GENOMIC DNA]</scope>
    <source>
        <strain evidence="2 3">MUSC 26</strain>
    </source>
</reference>
<protein>
    <submittedName>
        <fullName evidence="2">Uncharacterized protein</fullName>
    </submittedName>
</protein>
<evidence type="ECO:0000313" key="3">
    <source>
        <dbReference type="Proteomes" id="UP000243342"/>
    </source>
</evidence>
<name>A0A1J7BUB3_9ACTN</name>
<evidence type="ECO:0000256" key="1">
    <source>
        <dbReference type="SAM" id="Phobius"/>
    </source>
</evidence>
<gene>
    <name evidence="2" type="ORF">BIV57_12850</name>
</gene>
<evidence type="ECO:0000313" key="2">
    <source>
        <dbReference type="EMBL" id="OIV37049.1"/>
    </source>
</evidence>
<keyword evidence="1" id="KW-0812">Transmembrane</keyword>
<feature type="transmembrane region" description="Helical" evidence="1">
    <location>
        <begin position="33"/>
        <end position="57"/>
    </location>
</feature>
<comment type="caution">
    <text evidence="2">The sequence shown here is derived from an EMBL/GenBank/DDBJ whole genome shotgun (WGS) entry which is preliminary data.</text>
</comment>
<keyword evidence="1" id="KW-1133">Transmembrane helix</keyword>
<dbReference type="Proteomes" id="UP000243342">
    <property type="component" value="Unassembled WGS sequence"/>
</dbReference>
<keyword evidence="3" id="KW-1185">Reference proteome</keyword>
<dbReference type="AlphaFoldDB" id="A0A1J7BUB3"/>
<accession>A0A1J7BUB3</accession>
<keyword evidence="1" id="KW-0472">Membrane</keyword>
<dbReference type="EMBL" id="MLCF01000064">
    <property type="protein sequence ID" value="OIV37049.1"/>
    <property type="molecule type" value="Genomic_DNA"/>
</dbReference>
<sequence>MRIGAVLFLVGAVATIATVVPFLIHSHPLPTAAYLVSMVMPLGMALALIGLLTSALAQKRRIAAKLSAER</sequence>
<dbReference type="OrthoDB" id="3873836at2"/>